<name>A0A2V3WJ22_9BACI</name>
<keyword evidence="2" id="KW-1185">Reference proteome</keyword>
<dbReference type="RefSeq" id="WP_110394606.1">
    <property type="nucleotide sequence ID" value="NZ_JBHUHB010000001.1"/>
</dbReference>
<dbReference type="Proteomes" id="UP000247978">
    <property type="component" value="Unassembled WGS sequence"/>
</dbReference>
<dbReference type="AlphaFoldDB" id="A0A2V3WJ22"/>
<sequence length="397" mass="46107">MKVLFYSLFDISHEEDKTTPIFFHDKLGSDEQTNSDIRDVIEFADSTIQEADELTKVRDYYFESEDAEVISQIKKILKLYIDESFLDERINEKLLTISKRYAREEKDVIEKKSQLNTPAPSNLFYVLSKLEDDNEEEGRFHFFIAKIEKSEFLHSESDSSNKIFRLIQGLPHKSDDKKKSDKSWKTASIYISYQVDKNEEAILDIERVIISDTNNTIAVYWSKNFLEATEVNDDEKNTLSAYNEVRKIINNLNRSKDKTPQRAADVNHLTNALNSYFLNNEAFDFERMVESVFSPSYAPACSNLDMQSLHNKAVKLKDSVKFDNNFSIIPKVVEDKAKQTIKISDKIDIRVNKHSDDLNDIISSEVDEFGNPFIKIKVDSKENEAYIKFINRETIKS</sequence>
<proteinExistence type="predicted"/>
<protein>
    <recommendedName>
        <fullName evidence="3">Nucleoid associated protein NdpA</fullName>
    </recommendedName>
</protein>
<accession>A0A2V3WJ22</accession>
<evidence type="ECO:0000313" key="1">
    <source>
        <dbReference type="EMBL" id="PXW88779.1"/>
    </source>
</evidence>
<evidence type="ECO:0000313" key="2">
    <source>
        <dbReference type="Proteomes" id="UP000247978"/>
    </source>
</evidence>
<evidence type="ECO:0008006" key="3">
    <source>
        <dbReference type="Google" id="ProtNLM"/>
    </source>
</evidence>
<reference evidence="1 2" key="1">
    <citation type="submission" date="2018-05" db="EMBL/GenBank/DDBJ databases">
        <title>Genomic Encyclopedia of Type Strains, Phase IV (KMG-IV): sequencing the most valuable type-strain genomes for metagenomic binning, comparative biology and taxonomic classification.</title>
        <authorList>
            <person name="Goeker M."/>
        </authorList>
    </citation>
    <scope>NUCLEOTIDE SEQUENCE [LARGE SCALE GENOMIC DNA]</scope>
    <source>
        <strain evidence="1 2">DSM 28556</strain>
    </source>
</reference>
<comment type="caution">
    <text evidence="1">The sequence shown here is derived from an EMBL/GenBank/DDBJ whole genome shotgun (WGS) entry which is preliminary data.</text>
</comment>
<dbReference type="EMBL" id="QJJQ01000003">
    <property type="protein sequence ID" value="PXW88779.1"/>
    <property type="molecule type" value="Genomic_DNA"/>
</dbReference>
<organism evidence="1 2">
    <name type="scientific">Pseudogracilibacillus auburnensis</name>
    <dbReference type="NCBI Taxonomy" id="1494959"/>
    <lineage>
        <taxon>Bacteria</taxon>
        <taxon>Bacillati</taxon>
        <taxon>Bacillota</taxon>
        <taxon>Bacilli</taxon>
        <taxon>Bacillales</taxon>
        <taxon>Bacillaceae</taxon>
        <taxon>Pseudogracilibacillus</taxon>
    </lineage>
</organism>
<gene>
    <name evidence="1" type="ORF">DFR56_103285</name>
</gene>